<evidence type="ECO:0000313" key="2">
    <source>
        <dbReference type="Proteomes" id="UP001107558"/>
    </source>
</evidence>
<dbReference type="EMBL" id="JADBJN010000004">
    <property type="protein sequence ID" value="KAG5668766.1"/>
    <property type="molecule type" value="Genomic_DNA"/>
</dbReference>
<dbReference type="Pfam" id="PF11901">
    <property type="entry name" value="DM9"/>
    <property type="match status" value="1"/>
</dbReference>
<comment type="caution">
    <text evidence="1">The sequence shown here is derived from an EMBL/GenBank/DDBJ whole genome shotgun (WGS) entry which is preliminary data.</text>
</comment>
<protein>
    <submittedName>
        <fullName evidence="1">Uncharacterized protein</fullName>
    </submittedName>
</protein>
<name>A0A9J6BH25_POLVA</name>
<dbReference type="InterPro" id="IPR006616">
    <property type="entry name" value="DM9_repeat"/>
</dbReference>
<gene>
    <name evidence="1" type="ORF">PVAND_016693</name>
</gene>
<reference evidence="1" key="1">
    <citation type="submission" date="2021-03" db="EMBL/GenBank/DDBJ databases">
        <title>Chromosome level genome of the anhydrobiotic midge Polypedilum vanderplanki.</title>
        <authorList>
            <person name="Yoshida Y."/>
            <person name="Kikawada T."/>
            <person name="Gusev O."/>
        </authorList>
    </citation>
    <scope>NUCLEOTIDE SEQUENCE</scope>
    <source>
        <strain evidence="1">NIAS01</strain>
        <tissue evidence="1">Whole body or cell culture</tissue>
    </source>
</reference>
<evidence type="ECO:0000313" key="1">
    <source>
        <dbReference type="EMBL" id="KAG5668766.1"/>
    </source>
</evidence>
<dbReference type="SMART" id="SM00696">
    <property type="entry name" value="DM9"/>
    <property type="match status" value="2"/>
</dbReference>
<keyword evidence="2" id="KW-1185">Reference proteome</keyword>
<sequence>MKYCWVPSSFLEDVPSPNCVIGGYDEENNPLYVGRVFHAGEAICTWINLNKKLCLVPYENDVHEKTDFEYLVSDQVKWVYATNGDIPKNAIQTGYTMTSEPLYVARVNNDLKTIPGNIKAECRGSFIAIDGKEKFSPQYEVLVWDPLLVKPNELETIELDDNPLNKEEETTTTRTFRMFCGDLCQIIFGKTNQEP</sequence>
<dbReference type="OrthoDB" id="1925699at2759"/>
<organism evidence="1 2">
    <name type="scientific">Polypedilum vanderplanki</name>
    <name type="common">Sleeping chironomid midge</name>
    <dbReference type="NCBI Taxonomy" id="319348"/>
    <lineage>
        <taxon>Eukaryota</taxon>
        <taxon>Metazoa</taxon>
        <taxon>Ecdysozoa</taxon>
        <taxon>Arthropoda</taxon>
        <taxon>Hexapoda</taxon>
        <taxon>Insecta</taxon>
        <taxon>Pterygota</taxon>
        <taxon>Neoptera</taxon>
        <taxon>Endopterygota</taxon>
        <taxon>Diptera</taxon>
        <taxon>Nematocera</taxon>
        <taxon>Chironomoidea</taxon>
        <taxon>Chironomidae</taxon>
        <taxon>Chironominae</taxon>
        <taxon>Polypedilum</taxon>
        <taxon>Polypedilum</taxon>
    </lineage>
</organism>
<dbReference type="Proteomes" id="UP001107558">
    <property type="component" value="Chromosome 4"/>
</dbReference>
<accession>A0A9J6BH25</accession>
<proteinExistence type="predicted"/>
<dbReference type="PANTHER" id="PTHR31649">
    <property type="entry name" value="AGAP009604-PA"/>
    <property type="match status" value="1"/>
</dbReference>
<dbReference type="PANTHER" id="PTHR31649:SF1">
    <property type="entry name" value="FARNESOIC ACID O-METHYL TRANSFERASE DOMAIN-CONTAINING PROTEIN"/>
    <property type="match status" value="1"/>
</dbReference>
<dbReference type="AlphaFoldDB" id="A0A9J6BH25"/>